<reference evidence="3 4" key="1">
    <citation type="submission" date="2019-10" db="EMBL/GenBank/DDBJ databases">
        <authorList>
            <person name="Palmer J.M."/>
        </authorList>
    </citation>
    <scope>NUCLEOTIDE SEQUENCE [LARGE SCALE GENOMIC DNA]</scope>
    <source>
        <strain evidence="3 4">TWF718</strain>
    </source>
</reference>
<dbReference type="Proteomes" id="UP001313282">
    <property type="component" value="Unassembled WGS sequence"/>
</dbReference>
<feature type="compositionally biased region" description="Polar residues" evidence="1">
    <location>
        <begin position="152"/>
        <end position="169"/>
    </location>
</feature>
<keyword evidence="2" id="KW-0732">Signal</keyword>
<keyword evidence="4" id="KW-1185">Reference proteome</keyword>
<evidence type="ECO:0000313" key="3">
    <source>
        <dbReference type="EMBL" id="KAK6347443.1"/>
    </source>
</evidence>
<organism evidence="3 4">
    <name type="scientific">Orbilia javanica</name>
    <dbReference type="NCBI Taxonomy" id="47235"/>
    <lineage>
        <taxon>Eukaryota</taxon>
        <taxon>Fungi</taxon>
        <taxon>Dikarya</taxon>
        <taxon>Ascomycota</taxon>
        <taxon>Pezizomycotina</taxon>
        <taxon>Orbiliomycetes</taxon>
        <taxon>Orbiliales</taxon>
        <taxon>Orbiliaceae</taxon>
        <taxon>Orbilia</taxon>
    </lineage>
</organism>
<feature type="region of interest" description="Disordered" evidence="1">
    <location>
        <begin position="152"/>
        <end position="188"/>
    </location>
</feature>
<comment type="caution">
    <text evidence="3">The sequence shown here is derived from an EMBL/GenBank/DDBJ whole genome shotgun (WGS) entry which is preliminary data.</text>
</comment>
<dbReference type="EMBL" id="JAVHNR010000003">
    <property type="protein sequence ID" value="KAK6347443.1"/>
    <property type="molecule type" value="Genomic_DNA"/>
</dbReference>
<evidence type="ECO:0000256" key="1">
    <source>
        <dbReference type="SAM" id="MobiDB-lite"/>
    </source>
</evidence>
<proteinExistence type="predicted"/>
<name>A0AAN8N3D1_9PEZI</name>
<sequence>MKFLISLSIISLLATTTFAQEKGTQTTSANCSNFTALGGPLGNFCPLHTPNPCCAFICNGPGGQPGGCAQTSASGVNCSPCTTLAPAPTCSSTAVATAKAGLDFESCGSEWDPCCAYVCRENNNSASTSVPVLCVAEPKEGMWCLQCSGRPTVSSGPAPTSTGNATTTAVDEGSGSGGNGTSTGAPVPTYSSGATSGLSLSAGALFGVLALAFTL</sequence>
<accession>A0AAN8N3D1</accession>
<feature type="chain" id="PRO_5042952066" evidence="2">
    <location>
        <begin position="20"/>
        <end position="215"/>
    </location>
</feature>
<protein>
    <submittedName>
        <fullName evidence="3">Uncharacterized protein</fullName>
    </submittedName>
</protein>
<dbReference type="AlphaFoldDB" id="A0AAN8N3D1"/>
<evidence type="ECO:0000256" key="2">
    <source>
        <dbReference type="SAM" id="SignalP"/>
    </source>
</evidence>
<evidence type="ECO:0000313" key="4">
    <source>
        <dbReference type="Proteomes" id="UP001313282"/>
    </source>
</evidence>
<feature type="signal peptide" evidence="2">
    <location>
        <begin position="1"/>
        <end position="19"/>
    </location>
</feature>
<gene>
    <name evidence="3" type="ORF">TWF718_005284</name>
</gene>